<proteinExistence type="predicted"/>
<keyword evidence="1" id="KW-0378">Hydrolase</keyword>
<gene>
    <name evidence="5" type="ORF">F6B42_08485</name>
</gene>
<feature type="domain" description="Helicase ATP-binding" evidence="3">
    <location>
        <begin position="529"/>
        <end position="687"/>
    </location>
</feature>
<dbReference type="EMBL" id="VYRZ01000002">
    <property type="protein sequence ID" value="KAA9086998.1"/>
    <property type="molecule type" value="Genomic_DNA"/>
</dbReference>
<keyword evidence="5" id="KW-0347">Helicase</keyword>
<dbReference type="InterPro" id="IPR001650">
    <property type="entry name" value="Helicase_C-like"/>
</dbReference>
<comment type="caution">
    <text evidence="5">The sequence shown here is derived from an EMBL/GenBank/DDBJ whole genome shotgun (WGS) entry which is preliminary data.</text>
</comment>
<sequence length="982" mass="107248">MVTGPGTPAARRPSWRAVLAATAAEDTPVALGIQLRQREDAAAAHWGPRRVLPATARSVETSSGELRLAARPLARSGTSGRWVQGDETWESLRRGAWRVDPARLRWFATLYGIAHDARVLGGFADSDWLTLDGADSDLLWPHLRAATALGIPIVSTRPDQHVQLGDSGSVDLRIDPWEGGLTLAATARIDDAEAAALARPLGHVGVYTVDRVADALRVRFAPVALGAGVRALLAAGEPVVVPADEAEDFLRDAYPRLARETTEAVVLAAGAGVRLPRPQRTSAVVTVEQRPRDELAYAIVWQVPGAGRMPLAAARERDDERGELRGRIENAWAQATGEPFAPAGGRAGVDAAEFTTRVLPALEGLDDVRVEITGVRRSYRELSGDPRITVRTVETTDADWFELGVHVEVEGRRIPFRPLFTALAQRRKKMLLSDGAYFALAHPALDRLRDLIEDSRDLVEWETGARVSRYQVDLWSDFEDLADQSEPAARWHAAAEGLRRSPTAPAPSPPTGLATTLRPYQRDGFAWLAALRDARLGGVLADDMGLGKTLQLLALLVHARAQGEIRPALVVAPTSVVTAWREQAARHAPGLRVRIVESSGQRFDDIGADTDVVVTSYALLRLDADAYAVPDWSTVVLDEAQYVKNPRTRVHRAALALRGDVVFAATGTPLENSLTDLWAILSLTSPGLFPSARRFREEYVLPIEHGRVDENLGGGPARERRLGRLRRRVRPFLLRRTKDLVAADLPPRQEQDVRVELSSGHRAVYERVLQRERRKILGLLDDLDSQRFIVFRSLTLLRLLALAPSLVDAGGPGLASSKLAALRERLGDVVAEGHRALVFSQFTSFLDVVAADLRAAGIGFVRLDGSTTRRGEVVDAFRRGDEPVFLISLKAGGVGLTLTEADYVFLLDPWWNPAAEQQAIDRTHRIGQERPVTVYRLIAAGTIEEKVLDLQRRKARLASSVLDADGAFSTALTAADIRDLLA</sequence>
<feature type="domain" description="Helicase C-terminal" evidence="4">
    <location>
        <begin position="821"/>
        <end position="978"/>
    </location>
</feature>
<evidence type="ECO:0000313" key="6">
    <source>
        <dbReference type="Proteomes" id="UP000327039"/>
    </source>
</evidence>
<dbReference type="InterPro" id="IPR000330">
    <property type="entry name" value="SNF2_N"/>
</dbReference>
<dbReference type="Gene3D" id="3.40.50.300">
    <property type="entry name" value="P-loop containing nucleotide triphosphate hydrolases"/>
    <property type="match status" value="1"/>
</dbReference>
<evidence type="ECO:0000259" key="4">
    <source>
        <dbReference type="PROSITE" id="PS51194"/>
    </source>
</evidence>
<evidence type="ECO:0000259" key="3">
    <source>
        <dbReference type="PROSITE" id="PS51192"/>
    </source>
</evidence>
<dbReference type="PANTHER" id="PTHR45629:SF7">
    <property type="entry name" value="DNA EXCISION REPAIR PROTEIN ERCC-6-RELATED"/>
    <property type="match status" value="1"/>
</dbReference>
<evidence type="ECO:0000256" key="2">
    <source>
        <dbReference type="SAM" id="MobiDB-lite"/>
    </source>
</evidence>
<reference evidence="6" key="1">
    <citation type="submission" date="2019-09" db="EMBL/GenBank/DDBJ databases">
        <title>Mumia zhuanghuii sp. nov. isolated from the intestinal contents of plateau pika (Ochotona curzoniae) in the Qinghai-Tibet plateau of China.</title>
        <authorList>
            <person name="Tian Z."/>
        </authorList>
    </citation>
    <scope>NUCLEOTIDE SEQUENCE [LARGE SCALE GENOMIC DNA]</scope>
    <source>
        <strain evidence="6">DSM 25564</strain>
    </source>
</reference>
<evidence type="ECO:0000313" key="5">
    <source>
        <dbReference type="EMBL" id="KAA9086998.1"/>
    </source>
</evidence>
<dbReference type="PANTHER" id="PTHR45629">
    <property type="entry name" value="SNF2/RAD54 FAMILY MEMBER"/>
    <property type="match status" value="1"/>
</dbReference>
<dbReference type="CDD" id="cd18793">
    <property type="entry name" value="SF2_C_SNF"/>
    <property type="match status" value="1"/>
</dbReference>
<dbReference type="Pfam" id="PF00176">
    <property type="entry name" value="SNF2-rel_dom"/>
    <property type="match status" value="1"/>
</dbReference>
<dbReference type="SUPFAM" id="SSF52540">
    <property type="entry name" value="P-loop containing nucleoside triphosphate hydrolases"/>
    <property type="match status" value="2"/>
</dbReference>
<dbReference type="SMART" id="SM00490">
    <property type="entry name" value="HELICc"/>
    <property type="match status" value="1"/>
</dbReference>
<name>A0A5J5ISX1_9MICO</name>
<dbReference type="GO" id="GO:0004386">
    <property type="term" value="F:helicase activity"/>
    <property type="evidence" value="ECO:0007669"/>
    <property type="project" value="UniProtKB-KW"/>
</dbReference>
<dbReference type="Pfam" id="PF00271">
    <property type="entry name" value="Helicase_C"/>
    <property type="match status" value="1"/>
</dbReference>
<accession>A0A5J5ISX1</accession>
<organism evidence="5 6">
    <name type="scientific">Microbacterium radiodurans</name>
    <dbReference type="NCBI Taxonomy" id="661398"/>
    <lineage>
        <taxon>Bacteria</taxon>
        <taxon>Bacillati</taxon>
        <taxon>Actinomycetota</taxon>
        <taxon>Actinomycetes</taxon>
        <taxon>Micrococcales</taxon>
        <taxon>Microbacteriaceae</taxon>
        <taxon>Microbacterium</taxon>
    </lineage>
</organism>
<protein>
    <submittedName>
        <fullName evidence="5">DEAD/DEAH box helicase</fullName>
    </submittedName>
</protein>
<dbReference type="InterPro" id="IPR050496">
    <property type="entry name" value="SNF2_RAD54_helicase_repair"/>
</dbReference>
<dbReference type="SMART" id="SM00487">
    <property type="entry name" value="DEXDc"/>
    <property type="match status" value="1"/>
</dbReference>
<dbReference type="InterPro" id="IPR027417">
    <property type="entry name" value="P-loop_NTPase"/>
</dbReference>
<keyword evidence="5" id="KW-0067">ATP-binding</keyword>
<dbReference type="Gene3D" id="3.40.50.10810">
    <property type="entry name" value="Tandem AAA-ATPase domain"/>
    <property type="match status" value="1"/>
</dbReference>
<dbReference type="AlphaFoldDB" id="A0A5J5ISX1"/>
<dbReference type="PROSITE" id="PS51192">
    <property type="entry name" value="HELICASE_ATP_BIND_1"/>
    <property type="match status" value="1"/>
</dbReference>
<feature type="region of interest" description="Disordered" evidence="2">
    <location>
        <begin position="493"/>
        <end position="513"/>
    </location>
</feature>
<evidence type="ECO:0000256" key="1">
    <source>
        <dbReference type="ARBA" id="ARBA00022801"/>
    </source>
</evidence>
<dbReference type="InterPro" id="IPR014001">
    <property type="entry name" value="Helicase_ATP-bd"/>
</dbReference>
<dbReference type="OrthoDB" id="9760715at2"/>
<dbReference type="PROSITE" id="PS51194">
    <property type="entry name" value="HELICASE_CTER"/>
    <property type="match status" value="1"/>
</dbReference>
<dbReference type="GO" id="GO:0005524">
    <property type="term" value="F:ATP binding"/>
    <property type="evidence" value="ECO:0007669"/>
    <property type="project" value="InterPro"/>
</dbReference>
<keyword evidence="6" id="KW-1185">Reference proteome</keyword>
<dbReference type="GO" id="GO:0016787">
    <property type="term" value="F:hydrolase activity"/>
    <property type="evidence" value="ECO:0007669"/>
    <property type="project" value="UniProtKB-KW"/>
</dbReference>
<dbReference type="GO" id="GO:0015616">
    <property type="term" value="F:DNA translocase activity"/>
    <property type="evidence" value="ECO:0007669"/>
    <property type="project" value="TreeGrafter"/>
</dbReference>
<keyword evidence="5" id="KW-0547">Nucleotide-binding</keyword>
<dbReference type="Proteomes" id="UP000327039">
    <property type="component" value="Unassembled WGS sequence"/>
</dbReference>
<dbReference type="InterPro" id="IPR038718">
    <property type="entry name" value="SNF2-like_sf"/>
</dbReference>
<dbReference type="InterPro" id="IPR049730">
    <property type="entry name" value="SNF2/RAD54-like_C"/>
</dbReference>